<dbReference type="OrthoDB" id="4161595at2759"/>
<dbReference type="STRING" id="104259.A0A0F7TKU4"/>
<feature type="region of interest" description="Disordered" evidence="1">
    <location>
        <begin position="1"/>
        <end position="145"/>
    </location>
</feature>
<dbReference type="EMBL" id="CDHK01000005">
    <property type="protein sequence ID" value="CEJ57398.1"/>
    <property type="molecule type" value="Genomic_DNA"/>
</dbReference>
<sequence>MNPSNTGQSPLKSQLLGIPDDQVGTADLDGQDYPWQRQATSSNQNTNGNHVHPHPMQLGSHVASGEQRRFSDFHDPPASVVPEPPTPQGYGSIPYHNGTPNHPQHPQHPQYHQYSQYSQYPQYPQHLQHPQHPQLQHPQQSYDNSTQPAGYWVWLPYQPGQNQLPPITSLNFSPFSTGAGNAETHHVPPVPQVMSHGSSPLQVTQSSPFLPPLPGFMSLPYGQQPAHSQQVTNPLAVNSPEAHPDEALESEQDDDKFKPLCEFSRPCRMSPSPDGLHFRKIVSHLFGRNKASTKLFPESVWVYYCRKHYQRARYRAEQWPFNQCELLLQSLDRMEEWGYVLSFELRLRRREALRTDGQGERAAPSGLLHSGRRHPTAITAPVPDWLQQEQEDAKRESRTKVNAVGNLTKDEKKVAQNAAYRERNSLVRFPDIEILPTFHPEVVEDAKRRSAQKKTGQEEELGELEELENEDGVEDDAEEGWESLSEVGEDLVAGATNQLRRRKKVVRLKVGGRISSRGSIKKPARKDK</sequence>
<feature type="compositionally biased region" description="Polar residues" evidence="1">
    <location>
        <begin position="37"/>
        <end position="49"/>
    </location>
</feature>
<dbReference type="AlphaFoldDB" id="A0A0F7TKU4"/>
<feature type="compositionally biased region" description="Acidic residues" evidence="1">
    <location>
        <begin position="458"/>
        <end position="481"/>
    </location>
</feature>
<evidence type="ECO:0000313" key="2">
    <source>
        <dbReference type="EMBL" id="CEJ57398.1"/>
    </source>
</evidence>
<organism evidence="2 3">
    <name type="scientific">Penicillium brasilianum</name>
    <dbReference type="NCBI Taxonomy" id="104259"/>
    <lineage>
        <taxon>Eukaryota</taxon>
        <taxon>Fungi</taxon>
        <taxon>Dikarya</taxon>
        <taxon>Ascomycota</taxon>
        <taxon>Pezizomycotina</taxon>
        <taxon>Eurotiomycetes</taxon>
        <taxon>Eurotiomycetidae</taxon>
        <taxon>Eurotiales</taxon>
        <taxon>Aspergillaceae</taxon>
        <taxon>Penicillium</taxon>
    </lineage>
</organism>
<evidence type="ECO:0000256" key="1">
    <source>
        <dbReference type="SAM" id="MobiDB-lite"/>
    </source>
</evidence>
<feature type="compositionally biased region" description="Basic and acidic residues" evidence="1">
    <location>
        <begin position="66"/>
        <end position="75"/>
    </location>
</feature>
<dbReference type="Proteomes" id="UP000042958">
    <property type="component" value="Unassembled WGS sequence"/>
</dbReference>
<proteinExistence type="predicted"/>
<feature type="compositionally biased region" description="Polar residues" evidence="1">
    <location>
        <begin position="1"/>
        <end position="12"/>
    </location>
</feature>
<reference evidence="3" key="1">
    <citation type="journal article" date="2015" name="Genome Announc.">
        <title>Draft genome sequence of the fungus Penicillium brasilianum MG11.</title>
        <authorList>
            <person name="Horn F."/>
            <person name="Linde J."/>
            <person name="Mattern D.J."/>
            <person name="Walther G."/>
            <person name="Guthke R."/>
            <person name="Brakhage A.A."/>
            <person name="Valiante V."/>
        </authorList>
    </citation>
    <scope>NUCLEOTIDE SEQUENCE [LARGE SCALE GENOMIC DNA]</scope>
    <source>
        <strain evidence="3">MG11</strain>
    </source>
</reference>
<feature type="region of interest" description="Disordered" evidence="1">
    <location>
        <begin position="355"/>
        <end position="374"/>
    </location>
</feature>
<name>A0A0F7TKU4_PENBI</name>
<evidence type="ECO:0000313" key="3">
    <source>
        <dbReference type="Proteomes" id="UP000042958"/>
    </source>
</evidence>
<keyword evidence="3" id="KW-1185">Reference proteome</keyword>
<protein>
    <submittedName>
        <fullName evidence="2">Uncharacterized protein</fullName>
    </submittedName>
</protein>
<gene>
    <name evidence="2" type="ORF">PMG11_06092</name>
</gene>
<feature type="region of interest" description="Disordered" evidence="1">
    <location>
        <begin position="445"/>
        <end position="495"/>
    </location>
</feature>
<accession>A0A0F7TKU4</accession>
<feature type="compositionally biased region" description="Low complexity" evidence="1">
    <location>
        <begin position="102"/>
        <end position="142"/>
    </location>
</feature>